<keyword evidence="2" id="KW-1185">Reference proteome</keyword>
<accession>A0A0E0M1Z6</accession>
<dbReference type="Gramene" id="OPUNC09G11030.1">
    <property type="protein sequence ID" value="OPUNC09G11030.1"/>
    <property type="gene ID" value="OPUNC09G11030"/>
</dbReference>
<evidence type="ECO:0000313" key="1">
    <source>
        <dbReference type="EnsemblPlants" id="OPUNC09G11030.1"/>
    </source>
</evidence>
<proteinExistence type="predicted"/>
<evidence type="ECO:0000313" key="2">
    <source>
        <dbReference type="Proteomes" id="UP000026962"/>
    </source>
</evidence>
<reference evidence="1" key="2">
    <citation type="submission" date="2018-05" db="EMBL/GenBank/DDBJ databases">
        <title>OpunRS2 (Oryza punctata Reference Sequence Version 2).</title>
        <authorList>
            <person name="Zhang J."/>
            <person name="Kudrna D."/>
            <person name="Lee S."/>
            <person name="Talag J."/>
            <person name="Welchert J."/>
            <person name="Wing R.A."/>
        </authorList>
    </citation>
    <scope>NUCLEOTIDE SEQUENCE [LARGE SCALE GENOMIC DNA]</scope>
</reference>
<dbReference type="AlphaFoldDB" id="A0A0E0M1Z6"/>
<organism evidence="1">
    <name type="scientific">Oryza punctata</name>
    <name type="common">Red rice</name>
    <dbReference type="NCBI Taxonomy" id="4537"/>
    <lineage>
        <taxon>Eukaryota</taxon>
        <taxon>Viridiplantae</taxon>
        <taxon>Streptophyta</taxon>
        <taxon>Embryophyta</taxon>
        <taxon>Tracheophyta</taxon>
        <taxon>Spermatophyta</taxon>
        <taxon>Magnoliopsida</taxon>
        <taxon>Liliopsida</taxon>
        <taxon>Poales</taxon>
        <taxon>Poaceae</taxon>
        <taxon>BOP clade</taxon>
        <taxon>Oryzoideae</taxon>
        <taxon>Oryzeae</taxon>
        <taxon>Oryzinae</taxon>
        <taxon>Oryza</taxon>
    </lineage>
</organism>
<protein>
    <submittedName>
        <fullName evidence="1">Uncharacterized protein</fullName>
    </submittedName>
</protein>
<sequence length="94" mass="10333">MGHLPRCRWAPSPFLELLRSSLGEADVTSSSRGFSFGQKLARSQRVVGWTRPGPASRDGGGVQQQHVWKPIGRGAPVWWGGGLVLPPPERWFLS</sequence>
<reference evidence="1" key="1">
    <citation type="submission" date="2015-04" db="UniProtKB">
        <authorList>
            <consortium name="EnsemblPlants"/>
        </authorList>
    </citation>
    <scope>IDENTIFICATION</scope>
</reference>
<dbReference type="Proteomes" id="UP000026962">
    <property type="component" value="Chromosome 9"/>
</dbReference>
<dbReference type="HOGENOM" id="CLU_180492_0_0_1"/>
<name>A0A0E0M1Z6_ORYPU</name>
<dbReference type="EnsemblPlants" id="OPUNC09G11030.1">
    <property type="protein sequence ID" value="OPUNC09G11030.1"/>
    <property type="gene ID" value="OPUNC09G11030"/>
</dbReference>